<proteinExistence type="predicted"/>
<evidence type="ECO:0000313" key="2">
    <source>
        <dbReference type="EMBL" id="UTF53690.1"/>
    </source>
</evidence>
<keyword evidence="1" id="KW-0812">Transmembrane</keyword>
<dbReference type="KEGG" id="sawl:NGM29_18305"/>
<reference evidence="2" key="1">
    <citation type="submission" date="2022-06" db="EMBL/GenBank/DDBJ databases">
        <title>Diverse halophilic archaea isolated from saline environments.</title>
        <authorList>
            <person name="Cui H.-L."/>
        </authorList>
    </citation>
    <scope>NUCLEOTIDE SEQUENCE</scope>
    <source>
        <strain evidence="2">WLHS1</strain>
    </source>
</reference>
<feature type="transmembrane region" description="Helical" evidence="1">
    <location>
        <begin position="20"/>
        <end position="37"/>
    </location>
</feature>
<keyword evidence="3" id="KW-1185">Reference proteome</keyword>
<dbReference type="RefSeq" id="WP_254158213.1">
    <property type="nucleotide sequence ID" value="NZ_CP100355.1"/>
</dbReference>
<gene>
    <name evidence="2" type="ORF">NGM29_18305</name>
</gene>
<dbReference type="Proteomes" id="UP001056855">
    <property type="component" value="Chromosome"/>
</dbReference>
<accession>A0A9E7NB66</accession>
<dbReference type="GeneID" id="73292041"/>
<organism evidence="2 3">
    <name type="scientific">Natronosalvus rutilus</name>
    <dbReference type="NCBI Taxonomy" id="2953753"/>
    <lineage>
        <taxon>Archaea</taxon>
        <taxon>Methanobacteriati</taxon>
        <taxon>Methanobacteriota</taxon>
        <taxon>Stenosarchaea group</taxon>
        <taxon>Halobacteria</taxon>
        <taxon>Halobacteriales</taxon>
        <taxon>Natrialbaceae</taxon>
        <taxon>Natronosalvus</taxon>
    </lineage>
</organism>
<evidence type="ECO:0000256" key="1">
    <source>
        <dbReference type="SAM" id="Phobius"/>
    </source>
</evidence>
<dbReference type="EMBL" id="CP100355">
    <property type="protein sequence ID" value="UTF53690.1"/>
    <property type="molecule type" value="Genomic_DNA"/>
</dbReference>
<protein>
    <submittedName>
        <fullName evidence="2">Uncharacterized protein</fullName>
    </submittedName>
</protein>
<evidence type="ECO:0000313" key="3">
    <source>
        <dbReference type="Proteomes" id="UP001056855"/>
    </source>
</evidence>
<name>A0A9E7NB66_9EURY</name>
<feature type="transmembrane region" description="Helical" evidence="1">
    <location>
        <begin position="43"/>
        <end position="63"/>
    </location>
</feature>
<sequence length="73" mass="7393">MSDDRATSMRATLVHRSLQAMGVGFLLSGLGVGALLASQDSIAFGIVAIPPLVLCGVGVLLLVPVGRRGSSES</sequence>
<keyword evidence="1" id="KW-0472">Membrane</keyword>
<dbReference type="AlphaFoldDB" id="A0A9E7NB66"/>
<keyword evidence="1" id="KW-1133">Transmembrane helix</keyword>